<dbReference type="PROSITE" id="PS50932">
    <property type="entry name" value="HTH_LACI_2"/>
    <property type="match status" value="1"/>
</dbReference>
<feature type="compositionally biased region" description="Low complexity" evidence="4">
    <location>
        <begin position="7"/>
        <end position="27"/>
    </location>
</feature>
<dbReference type="GO" id="GO:0003700">
    <property type="term" value="F:DNA-binding transcription factor activity"/>
    <property type="evidence" value="ECO:0007669"/>
    <property type="project" value="TreeGrafter"/>
</dbReference>
<dbReference type="InterPro" id="IPR046335">
    <property type="entry name" value="LacI/GalR-like_sensor"/>
</dbReference>
<evidence type="ECO:0000313" key="6">
    <source>
        <dbReference type="EMBL" id="SCQ81365.1"/>
    </source>
</evidence>
<dbReference type="InterPro" id="IPR010982">
    <property type="entry name" value="Lambda_DNA-bd_dom_sf"/>
</dbReference>
<accession>A0A509MGQ9</accession>
<name>A0A509MGQ9_9ACTN</name>
<dbReference type="SMART" id="SM00354">
    <property type="entry name" value="HTH_LACI"/>
    <property type="match status" value="1"/>
</dbReference>
<evidence type="ECO:0000256" key="2">
    <source>
        <dbReference type="ARBA" id="ARBA00023125"/>
    </source>
</evidence>
<evidence type="ECO:0000256" key="1">
    <source>
        <dbReference type="ARBA" id="ARBA00023015"/>
    </source>
</evidence>
<feature type="domain" description="HTH lacI-type" evidence="5">
    <location>
        <begin position="33"/>
        <end position="87"/>
    </location>
</feature>
<gene>
    <name evidence="6" type="ORF">PFR_JS23_1916</name>
</gene>
<feature type="region of interest" description="Disordered" evidence="4">
    <location>
        <begin position="1"/>
        <end position="30"/>
    </location>
</feature>
<dbReference type="SUPFAM" id="SSF53822">
    <property type="entry name" value="Periplasmic binding protein-like I"/>
    <property type="match status" value="1"/>
</dbReference>
<dbReference type="Pfam" id="PF13377">
    <property type="entry name" value="Peripla_BP_3"/>
    <property type="match status" value="1"/>
</dbReference>
<dbReference type="AlphaFoldDB" id="A0A509MGQ9"/>
<dbReference type="InterPro" id="IPR000843">
    <property type="entry name" value="HTH_LacI"/>
</dbReference>
<proteinExistence type="predicted"/>
<dbReference type="SUPFAM" id="SSF47413">
    <property type="entry name" value="lambda repressor-like DNA-binding domains"/>
    <property type="match status" value="1"/>
</dbReference>
<keyword evidence="2" id="KW-0238">DNA-binding</keyword>
<evidence type="ECO:0000256" key="4">
    <source>
        <dbReference type="SAM" id="MobiDB-lite"/>
    </source>
</evidence>
<evidence type="ECO:0000259" key="5">
    <source>
        <dbReference type="PROSITE" id="PS50932"/>
    </source>
</evidence>
<keyword evidence="1" id="KW-0805">Transcription regulation</keyword>
<keyword evidence="3" id="KW-0804">Transcription</keyword>
<dbReference type="EMBL" id="LT618793">
    <property type="protein sequence ID" value="SCQ81365.1"/>
    <property type="molecule type" value="Genomic_DNA"/>
</dbReference>
<dbReference type="Gene3D" id="1.10.260.40">
    <property type="entry name" value="lambda repressor-like DNA-binding domains"/>
    <property type="match status" value="1"/>
</dbReference>
<dbReference type="CDD" id="cd06267">
    <property type="entry name" value="PBP1_LacI_sugar_binding-like"/>
    <property type="match status" value="1"/>
</dbReference>
<dbReference type="PANTHER" id="PTHR30146">
    <property type="entry name" value="LACI-RELATED TRANSCRIPTIONAL REPRESSOR"/>
    <property type="match status" value="1"/>
</dbReference>
<dbReference type="InterPro" id="IPR028082">
    <property type="entry name" value="Peripla_BP_I"/>
</dbReference>
<dbReference type="CDD" id="cd01392">
    <property type="entry name" value="HTH_LacI"/>
    <property type="match status" value="1"/>
</dbReference>
<evidence type="ECO:0000313" key="7">
    <source>
        <dbReference type="Proteomes" id="UP000250080"/>
    </source>
</evidence>
<protein>
    <submittedName>
        <fullName evidence="6">Ribose operon repressor</fullName>
    </submittedName>
</protein>
<dbReference type="Proteomes" id="UP000250080">
    <property type="component" value="Chromosome I"/>
</dbReference>
<dbReference type="Gene3D" id="3.40.50.2300">
    <property type="match status" value="2"/>
</dbReference>
<organism evidence="6 7">
    <name type="scientific">Propionibacterium freudenreichii</name>
    <dbReference type="NCBI Taxonomy" id="1744"/>
    <lineage>
        <taxon>Bacteria</taxon>
        <taxon>Bacillati</taxon>
        <taxon>Actinomycetota</taxon>
        <taxon>Actinomycetes</taxon>
        <taxon>Propionibacteriales</taxon>
        <taxon>Propionibacteriaceae</taxon>
        <taxon>Propionibacterium</taxon>
    </lineage>
</organism>
<evidence type="ECO:0000256" key="3">
    <source>
        <dbReference type="ARBA" id="ARBA00023163"/>
    </source>
</evidence>
<sequence>MPPADVPPTSGSPDSPDGPTRGDSTGSGRRRYVTQADIARELGVSRPLVSIALKGRGRISEEKRRLILETAERMGYLGSGIATSLAGNRHSYLIGYLAQSLENPVFVNIFSALAATLEPLGHRVYCMQGGLAPDLEDHHLRDLVSFRPDGVVVAGYSSPTSALTAAARSVPVVTVTRLMEVARVDSILNDDHRGATLATEALIARGHTRIGHLRFPASIPYEMRANGYLETMQAHGLVPQLIDPPQFSTDGAHRAVSELIEAGELPTALFCANDMLALGAMDACAQHGLRVPEDLALIGYDNTDIARRLDLASVDQHAGELGRLAAQTLLARIPHPDAPSVSRVLEPTFIDRRSAGA</sequence>
<dbReference type="PANTHER" id="PTHR30146:SF109">
    <property type="entry name" value="HTH-TYPE TRANSCRIPTIONAL REGULATOR GALS"/>
    <property type="match status" value="1"/>
</dbReference>
<reference evidence="6 7" key="1">
    <citation type="submission" date="2016-09" db="EMBL/GenBank/DDBJ databases">
        <authorList>
            <person name="Laine KS P."/>
        </authorList>
    </citation>
    <scope>NUCLEOTIDE SEQUENCE [LARGE SCALE GENOMIC DNA]</scope>
    <source>
        <strain evidence="6">PFRJS-23</strain>
    </source>
</reference>
<dbReference type="GO" id="GO:0000976">
    <property type="term" value="F:transcription cis-regulatory region binding"/>
    <property type="evidence" value="ECO:0007669"/>
    <property type="project" value="TreeGrafter"/>
</dbReference>